<sequence length="103" mass="11693">MDSFKDREKAFENKFAHDEEMQFKAFARRNRLIGLWAAAELGKTGAEAEAYAMEVVYADFQEVGHEEVYRKIAADLAGKADETTIRSKMDELLGMAKAQILEE</sequence>
<accession>A0A501WSN2</accession>
<keyword evidence="2" id="KW-1185">Reference proteome</keyword>
<organism evidence="1 2">
    <name type="scientific">Amaricoccus solimangrovi</name>
    <dbReference type="NCBI Taxonomy" id="2589815"/>
    <lineage>
        <taxon>Bacteria</taxon>
        <taxon>Pseudomonadati</taxon>
        <taxon>Pseudomonadota</taxon>
        <taxon>Alphaproteobacteria</taxon>
        <taxon>Rhodobacterales</taxon>
        <taxon>Paracoccaceae</taxon>
        <taxon>Amaricoccus</taxon>
    </lineage>
</organism>
<gene>
    <name evidence="1" type="ORF">FJM51_08955</name>
</gene>
<comment type="caution">
    <text evidence="1">The sequence shown here is derived from an EMBL/GenBank/DDBJ whole genome shotgun (WGS) entry which is preliminary data.</text>
</comment>
<dbReference type="EMBL" id="VFRP01000007">
    <property type="protein sequence ID" value="TPE51360.1"/>
    <property type="molecule type" value="Genomic_DNA"/>
</dbReference>
<evidence type="ECO:0000313" key="2">
    <source>
        <dbReference type="Proteomes" id="UP000319255"/>
    </source>
</evidence>
<protein>
    <submittedName>
        <fullName evidence="1">DUF1476 domain-containing protein</fullName>
    </submittedName>
</protein>
<proteinExistence type="predicted"/>
<dbReference type="InterPro" id="IPR009945">
    <property type="entry name" value="ATPase_inh_sub_z"/>
</dbReference>
<dbReference type="InterPro" id="IPR038293">
    <property type="entry name" value="ATPase_inh_sub_z_sf"/>
</dbReference>
<dbReference type="Proteomes" id="UP000319255">
    <property type="component" value="Unassembled WGS sequence"/>
</dbReference>
<dbReference type="RefSeq" id="WP_140453796.1">
    <property type="nucleotide sequence ID" value="NZ_VFRP01000007.1"/>
</dbReference>
<dbReference type="AlphaFoldDB" id="A0A501WSN2"/>
<dbReference type="Gene3D" id="1.10.790.20">
    <property type="entry name" value="Domain of unknown function DUF1476"/>
    <property type="match status" value="1"/>
</dbReference>
<name>A0A501WSN2_9RHOB</name>
<dbReference type="PIRSF" id="PIRSF031780">
    <property type="entry name" value="UCP031780"/>
    <property type="match status" value="1"/>
</dbReference>
<evidence type="ECO:0000313" key="1">
    <source>
        <dbReference type="EMBL" id="TPE51360.1"/>
    </source>
</evidence>
<dbReference type="Pfam" id="PF07345">
    <property type="entry name" value="ATPaseInh_sub_z"/>
    <property type="match status" value="1"/>
</dbReference>
<dbReference type="OrthoDB" id="9810387at2"/>
<reference evidence="1 2" key="1">
    <citation type="submission" date="2019-06" db="EMBL/GenBank/DDBJ databases">
        <title>A novel bacterium of genus Amaricoccus, isolated from marine sediment.</title>
        <authorList>
            <person name="Huang H."/>
            <person name="Mo K."/>
            <person name="Hu Y."/>
        </authorList>
    </citation>
    <scope>NUCLEOTIDE SEQUENCE [LARGE SCALE GENOMIC DNA]</scope>
    <source>
        <strain evidence="1 2">HB172011</strain>
    </source>
</reference>